<protein>
    <submittedName>
        <fullName evidence="2">OsmC family protein</fullName>
    </submittedName>
</protein>
<dbReference type="InterPro" id="IPR036102">
    <property type="entry name" value="OsmC/Ohrsf"/>
</dbReference>
<evidence type="ECO:0000256" key="1">
    <source>
        <dbReference type="SAM" id="Phobius"/>
    </source>
</evidence>
<name>A0ABZ0IKH2_9BACT</name>
<dbReference type="RefSeq" id="WP_317487829.1">
    <property type="nucleotide sequence ID" value="NZ_CP136051.1"/>
</dbReference>
<dbReference type="SUPFAM" id="SSF82784">
    <property type="entry name" value="OsmC-like"/>
    <property type="match status" value="1"/>
</dbReference>
<gene>
    <name evidence="2" type="ORF">RT717_18300</name>
</gene>
<dbReference type="PANTHER" id="PTHR34352">
    <property type="entry name" value="PROTEIN YHFA"/>
    <property type="match status" value="1"/>
</dbReference>
<feature type="transmembrane region" description="Helical" evidence="1">
    <location>
        <begin position="35"/>
        <end position="55"/>
    </location>
</feature>
<evidence type="ECO:0000313" key="2">
    <source>
        <dbReference type="EMBL" id="WOK05036.1"/>
    </source>
</evidence>
<accession>A0ABZ0IKH2</accession>
<sequence>MKVSLKYVADEEYQAENESGNILNIDMLAKDDKKAFSPTQLLLAGITSCAAVDLVSMIKKRRKTLVDLTSEVTGKRREEQPRRFTDIHVHYKVVSPDAQLEEVEKLVDLAVEKYCSVAASISSEINLTHSVEIVKP</sequence>
<keyword evidence="1" id="KW-0812">Transmembrane</keyword>
<dbReference type="Pfam" id="PF02566">
    <property type="entry name" value="OsmC"/>
    <property type="match status" value="1"/>
</dbReference>
<proteinExistence type="predicted"/>
<evidence type="ECO:0000313" key="3">
    <source>
        <dbReference type="Proteomes" id="UP001302349"/>
    </source>
</evidence>
<dbReference type="Gene3D" id="3.30.300.20">
    <property type="match status" value="1"/>
</dbReference>
<organism evidence="2 3">
    <name type="scientific">Imperialibacter roseus</name>
    <dbReference type="NCBI Taxonomy" id="1324217"/>
    <lineage>
        <taxon>Bacteria</taxon>
        <taxon>Pseudomonadati</taxon>
        <taxon>Bacteroidota</taxon>
        <taxon>Cytophagia</taxon>
        <taxon>Cytophagales</taxon>
        <taxon>Flammeovirgaceae</taxon>
        <taxon>Imperialibacter</taxon>
    </lineage>
</organism>
<dbReference type="PANTHER" id="PTHR34352:SF1">
    <property type="entry name" value="PROTEIN YHFA"/>
    <property type="match status" value="1"/>
</dbReference>
<reference evidence="2 3" key="1">
    <citation type="journal article" date="2023" name="Microbiol. Resour. Announc.">
        <title>Complete Genome Sequence of Imperialibacter roseus strain P4T.</title>
        <authorList>
            <person name="Tizabi D.R."/>
            <person name="Bachvaroff T."/>
            <person name="Hill R.T."/>
        </authorList>
    </citation>
    <scope>NUCLEOTIDE SEQUENCE [LARGE SCALE GENOMIC DNA]</scope>
    <source>
        <strain evidence="2 3">P4T</strain>
    </source>
</reference>
<dbReference type="Proteomes" id="UP001302349">
    <property type="component" value="Chromosome"/>
</dbReference>
<dbReference type="EMBL" id="CP136051">
    <property type="protein sequence ID" value="WOK05036.1"/>
    <property type="molecule type" value="Genomic_DNA"/>
</dbReference>
<dbReference type="InterPro" id="IPR003718">
    <property type="entry name" value="OsmC/Ohr_fam"/>
</dbReference>
<keyword evidence="3" id="KW-1185">Reference proteome</keyword>
<dbReference type="InterPro" id="IPR015946">
    <property type="entry name" value="KH_dom-like_a/b"/>
</dbReference>
<keyword evidence="1" id="KW-1133">Transmembrane helix</keyword>
<keyword evidence="1" id="KW-0472">Membrane</keyword>